<dbReference type="Gene3D" id="2.120.10.30">
    <property type="entry name" value="TolB, C-terminal domain"/>
    <property type="match status" value="1"/>
</dbReference>
<gene>
    <name evidence="1" type="ORF">EH31_07560</name>
</gene>
<dbReference type="Proteomes" id="UP000027647">
    <property type="component" value="Unassembled WGS sequence"/>
</dbReference>
<dbReference type="STRING" id="1044.EH31_07560"/>
<dbReference type="RefSeq" id="WP_034959335.1">
    <property type="nucleotide sequence ID" value="NZ_JMIW01000002.1"/>
</dbReference>
<dbReference type="SUPFAM" id="SSF69304">
    <property type="entry name" value="Tricorn protease N-terminal domain"/>
    <property type="match status" value="1"/>
</dbReference>
<accession>A0A074MDP1</accession>
<keyword evidence="2" id="KW-1185">Reference proteome</keyword>
<dbReference type="EMBL" id="JMIW01000002">
    <property type="protein sequence ID" value="KEO90885.1"/>
    <property type="molecule type" value="Genomic_DNA"/>
</dbReference>
<dbReference type="InterPro" id="IPR011042">
    <property type="entry name" value="6-blade_b-propeller_TolB-like"/>
</dbReference>
<comment type="caution">
    <text evidence="1">The sequence shown here is derived from an EMBL/GenBank/DDBJ whole genome shotgun (WGS) entry which is preliminary data.</text>
</comment>
<dbReference type="AlphaFoldDB" id="A0A074MDP1"/>
<dbReference type="eggNOG" id="COG0823">
    <property type="taxonomic scope" value="Bacteria"/>
</dbReference>
<evidence type="ECO:0000313" key="2">
    <source>
        <dbReference type="Proteomes" id="UP000027647"/>
    </source>
</evidence>
<evidence type="ECO:0000313" key="1">
    <source>
        <dbReference type="EMBL" id="KEO90885.1"/>
    </source>
</evidence>
<proteinExistence type="predicted"/>
<name>A0A074MDP1_ERYLO</name>
<sequence>MSKAMLSSIAMMVPRPVRRGLKTQVLPPVLRAVRRAQGKNPDAPVAREYRVPGRETFAGYYEIQPVSADGMAVLAHASVAARSALTGKESARLGWFEIETGEWHELAQTQLWCWQMGARLRWWDSAGPRALAFNTIVDGKAVHAVADESGVRAQCDWPLFDAREEAGIGLSLNFGRLAHCRPGYGYPRLEDPFADDNLPDGDGVTLVDLATGKGELVYPMPEFAKAVPGATQREYHYLNAALLSPKATRFTVLYKRLPEAGAVHNWTVDAMIGNCDGSGLIRVPLNGRASHYWWLDEDRIVYTAGEGIFANYVVFDCRDQSLTPLSNAAPSVDGHPSKSEATGQWITDTYPDLYSDQTLFTLSPDAGERREIGRLLADRRYQDEWRCDLHPRWSRDGETVWVDSTHEGYRALYRVDANA</sequence>
<organism evidence="1 2">
    <name type="scientific">Erythrobacter longus</name>
    <dbReference type="NCBI Taxonomy" id="1044"/>
    <lineage>
        <taxon>Bacteria</taxon>
        <taxon>Pseudomonadati</taxon>
        <taxon>Pseudomonadota</taxon>
        <taxon>Alphaproteobacteria</taxon>
        <taxon>Sphingomonadales</taxon>
        <taxon>Erythrobacteraceae</taxon>
        <taxon>Erythrobacter/Porphyrobacter group</taxon>
        <taxon>Erythrobacter</taxon>
    </lineage>
</organism>
<protein>
    <submittedName>
        <fullName evidence="1">Uncharacterized protein</fullName>
    </submittedName>
</protein>
<dbReference type="OrthoDB" id="9758793at2"/>
<reference evidence="1 2" key="1">
    <citation type="submission" date="2014-04" db="EMBL/GenBank/DDBJ databases">
        <title>A comprehensive comparison of genomes of Erythrobacter spp. strains.</title>
        <authorList>
            <person name="Zheng Q."/>
        </authorList>
    </citation>
    <scope>NUCLEOTIDE SEQUENCE [LARGE SCALE GENOMIC DNA]</scope>
    <source>
        <strain evidence="1 2">DSM 6997</strain>
    </source>
</reference>